<dbReference type="SUPFAM" id="SSF54810">
    <property type="entry name" value="GMP synthetase C-terminal dimerisation domain"/>
    <property type="match status" value="1"/>
</dbReference>
<comment type="subunit">
    <text evidence="9">Homodimer.</text>
</comment>
<dbReference type="PANTHER" id="PTHR11922:SF2">
    <property type="entry name" value="GMP SYNTHASE [GLUTAMINE-HYDROLYZING]"/>
    <property type="match status" value="1"/>
</dbReference>
<dbReference type="EC" id="6.3.5.2" evidence="9"/>
<dbReference type="InterPro" id="IPR014729">
    <property type="entry name" value="Rossmann-like_a/b/a_fold"/>
</dbReference>
<evidence type="ECO:0000259" key="11">
    <source>
        <dbReference type="PROSITE" id="PS51553"/>
    </source>
</evidence>
<keyword evidence="7 9" id="KW-0067">ATP-binding</keyword>
<dbReference type="NCBIfam" id="NF000848">
    <property type="entry name" value="PRK00074.1"/>
    <property type="match status" value="1"/>
</dbReference>
<feature type="active site" evidence="9">
    <location>
        <position position="171"/>
    </location>
</feature>
<dbReference type="Gene3D" id="3.40.50.880">
    <property type="match status" value="1"/>
</dbReference>
<evidence type="ECO:0000256" key="3">
    <source>
        <dbReference type="ARBA" id="ARBA00022598"/>
    </source>
</evidence>
<keyword evidence="3 9" id="KW-0436">Ligase</keyword>
<evidence type="ECO:0000256" key="1">
    <source>
        <dbReference type="ARBA" id="ARBA00002332"/>
    </source>
</evidence>
<accession>A0ABN5H082</accession>
<organism evidence="12 13">
    <name type="scientific">Sulfobacillus thermotolerans</name>
    <dbReference type="NCBI Taxonomy" id="338644"/>
    <lineage>
        <taxon>Bacteria</taxon>
        <taxon>Bacillati</taxon>
        <taxon>Bacillota</taxon>
        <taxon>Clostridia</taxon>
        <taxon>Eubacteriales</taxon>
        <taxon>Clostridiales Family XVII. Incertae Sedis</taxon>
        <taxon>Sulfobacillus</taxon>
    </lineage>
</organism>
<evidence type="ECO:0000256" key="8">
    <source>
        <dbReference type="ARBA" id="ARBA00022962"/>
    </source>
</evidence>
<dbReference type="InterPro" id="IPR022310">
    <property type="entry name" value="NAD/GMP_synthase"/>
</dbReference>
<keyword evidence="13" id="KW-1185">Reference proteome</keyword>
<evidence type="ECO:0000313" key="12">
    <source>
        <dbReference type="EMBL" id="AUW94010.1"/>
    </source>
</evidence>
<evidence type="ECO:0000256" key="4">
    <source>
        <dbReference type="ARBA" id="ARBA00022741"/>
    </source>
</evidence>
<reference evidence="12 13" key="1">
    <citation type="journal article" date="2019" name="Sci. Rep.">
        <title>Sulfobacillus thermotolerans: new insights into resistance and metabolic capacities of acidophilic chemolithotrophs.</title>
        <authorList>
            <person name="Panyushkina A.E."/>
            <person name="Babenko V.V."/>
            <person name="Nikitina A.S."/>
            <person name="Selezneva O.V."/>
            <person name="Tsaplina I.A."/>
            <person name="Letarova M.A."/>
            <person name="Kostryukova E.S."/>
            <person name="Letarov A.V."/>
        </authorList>
    </citation>
    <scope>NUCLEOTIDE SEQUENCE [LARGE SCALE GENOMIC DNA]</scope>
    <source>
        <strain evidence="12 13">Kr1</strain>
    </source>
</reference>
<gene>
    <name evidence="9" type="primary">guaA</name>
    <name evidence="12" type="ORF">BXT84_08650</name>
</gene>
<dbReference type="EMBL" id="CP019454">
    <property type="protein sequence ID" value="AUW94010.1"/>
    <property type="molecule type" value="Genomic_DNA"/>
</dbReference>
<dbReference type="PROSITE" id="PS51273">
    <property type="entry name" value="GATASE_TYPE_1"/>
    <property type="match status" value="1"/>
</dbReference>
<feature type="binding site" evidence="10">
    <location>
        <begin position="223"/>
        <end position="229"/>
    </location>
    <ligand>
        <name>ATP</name>
        <dbReference type="ChEBI" id="CHEBI:30616"/>
    </ligand>
</feature>
<feature type="domain" description="GMPS ATP-PPase" evidence="11">
    <location>
        <begin position="196"/>
        <end position="382"/>
    </location>
</feature>
<dbReference type="PRINTS" id="PR00099">
    <property type="entry name" value="CPSGATASE"/>
</dbReference>
<protein>
    <recommendedName>
        <fullName evidence="9">GMP synthase [glutamine-hydrolyzing]</fullName>
        <ecNumber evidence="9">6.3.5.2</ecNumber>
    </recommendedName>
    <alternativeName>
        <fullName evidence="9">GMP synthetase</fullName>
    </alternativeName>
    <alternativeName>
        <fullName evidence="9">Glutamine amidotransferase</fullName>
    </alternativeName>
</protein>
<dbReference type="Pfam" id="PF00958">
    <property type="entry name" value="GMP_synt_C"/>
    <property type="match status" value="1"/>
</dbReference>
<dbReference type="NCBIfam" id="TIGR00888">
    <property type="entry name" value="guaA_Nterm"/>
    <property type="match status" value="1"/>
</dbReference>
<dbReference type="Proteomes" id="UP000325292">
    <property type="component" value="Chromosome"/>
</dbReference>
<dbReference type="SUPFAM" id="SSF52317">
    <property type="entry name" value="Class I glutamine amidotransferase-like"/>
    <property type="match status" value="1"/>
</dbReference>
<keyword evidence="4 9" id="KW-0547">Nucleotide-binding</keyword>
<dbReference type="InterPro" id="IPR022955">
    <property type="entry name" value="GMP_synthase"/>
</dbReference>
<dbReference type="CDD" id="cd01997">
    <property type="entry name" value="GMP_synthase_C"/>
    <property type="match status" value="1"/>
</dbReference>
<proteinExistence type="inferred from homology"/>
<dbReference type="InterPro" id="IPR001674">
    <property type="entry name" value="GMP_synth_C"/>
</dbReference>
<dbReference type="InterPro" id="IPR025777">
    <property type="entry name" value="GMPS_ATP_PPase_dom"/>
</dbReference>
<keyword evidence="6 9" id="KW-0658">Purine biosynthesis</keyword>
<dbReference type="InterPro" id="IPR004739">
    <property type="entry name" value="GMP_synth_GATase"/>
</dbReference>
<dbReference type="SUPFAM" id="SSF52402">
    <property type="entry name" value="Adenine nucleotide alpha hydrolases-like"/>
    <property type="match status" value="1"/>
</dbReference>
<sequence>MNSGVLVLDFGAQYNQLIARRVREAHVFCEVVPGDIALDELKAKQPQAIILSGGPASVFEPGAPTMDPRILSLGIPTLGICYGMQLMAKLLEGGVEPAAQREYGRTMMELDVDSSPLFTHIPAQSTVWMSHGDHVFRAPPGFRVLAHTATTPIAAMADPARNLWAVQYHPEVRHTEGGFQMLENFLFDVAQLTPSWEPAQFIPEAIAQIQREVGAGRALIALSGGVDSAVAAALAHEALGPRLSAILIDHGLMRAGEIEEVVRAFPTLDLHVINRADVFFDALKGVTDPEAKRKIIGREFIAAFEYAKRTAGHADVLIQGTVYPDVIESGGKNARTIKSHHNVGGLPEEVGFTIVEPLRWLFKDEVRNVGLALGMPQSIVWRQPFPGPGLAVRIVGEVTREKVEIVRQADAIVRQEIEARGLQRAIWQAFAVLLDVRSVGVMGDQRTYGYPIVVRAVQSDDGMTADWVRLDPDLLETLAHRIIGEVPNVNRVVYDVTSKPPGTIEWE</sequence>
<dbReference type="HAMAP" id="MF_00344">
    <property type="entry name" value="GMP_synthase"/>
    <property type="match status" value="1"/>
</dbReference>
<dbReference type="NCBIfam" id="TIGR00884">
    <property type="entry name" value="guaA_Cterm"/>
    <property type="match status" value="1"/>
</dbReference>
<evidence type="ECO:0000256" key="10">
    <source>
        <dbReference type="PROSITE-ProRule" id="PRU00886"/>
    </source>
</evidence>
<evidence type="ECO:0000313" key="13">
    <source>
        <dbReference type="Proteomes" id="UP000325292"/>
    </source>
</evidence>
<dbReference type="Gene3D" id="3.30.300.10">
    <property type="match status" value="1"/>
</dbReference>
<evidence type="ECO:0000256" key="7">
    <source>
        <dbReference type="ARBA" id="ARBA00022840"/>
    </source>
</evidence>
<name>A0ABN5H082_9FIRM</name>
<comment type="pathway">
    <text evidence="2 9">Purine metabolism; GMP biosynthesis; GMP from XMP (L-Gln route): step 1/1.</text>
</comment>
<keyword evidence="8 9" id="KW-0315">Glutamine amidotransferase</keyword>
<dbReference type="Pfam" id="PF00117">
    <property type="entry name" value="GATase"/>
    <property type="match status" value="1"/>
</dbReference>
<dbReference type="PROSITE" id="PS51553">
    <property type="entry name" value="GMPS_ATP_PPASE"/>
    <property type="match status" value="1"/>
</dbReference>
<keyword evidence="5 9" id="KW-0332">GMP biosynthesis</keyword>
<evidence type="ECO:0000256" key="5">
    <source>
        <dbReference type="ARBA" id="ARBA00022749"/>
    </source>
</evidence>
<dbReference type="PANTHER" id="PTHR11922">
    <property type="entry name" value="GMP SYNTHASE-RELATED"/>
    <property type="match status" value="1"/>
</dbReference>
<feature type="active site" evidence="9">
    <location>
        <position position="169"/>
    </location>
</feature>
<dbReference type="Pfam" id="PF02540">
    <property type="entry name" value="NAD_synthase"/>
    <property type="match status" value="1"/>
</dbReference>
<evidence type="ECO:0000256" key="9">
    <source>
        <dbReference type="HAMAP-Rule" id="MF_00344"/>
    </source>
</evidence>
<evidence type="ECO:0000256" key="6">
    <source>
        <dbReference type="ARBA" id="ARBA00022755"/>
    </source>
</evidence>
<dbReference type="CDD" id="cd01742">
    <property type="entry name" value="GATase1_GMP_Synthase"/>
    <property type="match status" value="1"/>
</dbReference>
<comment type="catalytic activity">
    <reaction evidence="9">
        <text>XMP + L-glutamine + ATP + H2O = GMP + L-glutamate + AMP + diphosphate + 2 H(+)</text>
        <dbReference type="Rhea" id="RHEA:11680"/>
        <dbReference type="ChEBI" id="CHEBI:15377"/>
        <dbReference type="ChEBI" id="CHEBI:15378"/>
        <dbReference type="ChEBI" id="CHEBI:29985"/>
        <dbReference type="ChEBI" id="CHEBI:30616"/>
        <dbReference type="ChEBI" id="CHEBI:33019"/>
        <dbReference type="ChEBI" id="CHEBI:57464"/>
        <dbReference type="ChEBI" id="CHEBI:58115"/>
        <dbReference type="ChEBI" id="CHEBI:58359"/>
        <dbReference type="ChEBI" id="CHEBI:456215"/>
        <dbReference type="EC" id="6.3.5.2"/>
    </reaction>
</comment>
<dbReference type="InterPro" id="IPR029062">
    <property type="entry name" value="Class_I_gatase-like"/>
</dbReference>
<feature type="active site" description="Nucleophile" evidence="9">
    <location>
        <position position="81"/>
    </location>
</feature>
<dbReference type="Gene3D" id="3.40.50.620">
    <property type="entry name" value="HUPs"/>
    <property type="match status" value="1"/>
</dbReference>
<dbReference type="InterPro" id="IPR017926">
    <property type="entry name" value="GATASE"/>
</dbReference>
<dbReference type="PRINTS" id="PR00096">
    <property type="entry name" value="GATASE"/>
</dbReference>
<evidence type="ECO:0000256" key="2">
    <source>
        <dbReference type="ARBA" id="ARBA00005153"/>
    </source>
</evidence>
<comment type="function">
    <text evidence="1 9">Catalyzes the synthesis of GMP from XMP.</text>
</comment>